<sequence>MRQICVCGLPWAAHEVISDATSSLPQSAASAPLPPRPVGAFNPAPHRPVVAFTGLGRPAGAMTPPRGSTTAALVQQQRRSSIQRNLHPNEPTSPVATTNRRKARSSGPPRPYSEPVPTLSLLDDFASSSAAQAPSSVQITVGILPKVLDTSDYNDMLDLSVRYTLKSGRDIETVQHRLNLSNLVFTINVPTTGPIFDYIDTAFKNHCLVHKIDYASAPASVASTDDGTPNAKAWMLTGPKGRSGSRTWVEDPKLLTRFSFTLQALQQLPFSYTPNNLGEGPFIFIVPRFRNLYAPIASLFEPIHRLPDHVLAHRCFGNRVLHPVLTSLADDPPPSCGLSCTPSTDSRSGGIQRNLSDAYIVLEDSEDDDEAQFPEPQALIDELVRDGLPPISTAPSAPIDTGGRPTELSSSTIVTRSVRRQQWQEEAAAAVIPISITAPFIPGPLLTAAMERASTSIKPRSFLGAQAPLDLTLQNMPGAGSYSFAAWQDHLLLPREIAMDDHVIIAASSIDEGARTLIILCFWLFAGRPTGLKLKEVLQEQFPSPRPTIEGPTGNGPALFALRVQIGPGIGRSPRNEVVAEAIKIIMADGHYWTECVGYQTLRLHPSCTPFPLRSCAPFPASPFLFSTLFDGRKTASKFDITFLSRLIPADSLSIVKKIESVALERPLYASQSEHCTEYQYLLNIPGVDPTMISLRRSREEHDGVCTSVVSYLTLGTVDIEHKPDFLALADGFNMVVEASADQDRPHHILEWFETPCRELVLVAYDRHIKTPADIISHLEFTETNPEHNLWNENEEIVALITTFITHYLTEAGHPADPDRVLHALIADGGDSTDPLLRSNLFLSVLTGSTLLPIRPTWKIKCYITHDWSQEYPCTDADGNEDYGPEIVISFRSCFKTLAITNNARLRQLLGSEDPQAGRDTDFSRWIHGQLLSSRHSFTSS</sequence>
<feature type="region of interest" description="Disordered" evidence="1">
    <location>
        <begin position="390"/>
        <end position="413"/>
    </location>
</feature>
<feature type="region of interest" description="Disordered" evidence="1">
    <location>
        <begin position="332"/>
        <end position="351"/>
    </location>
</feature>
<comment type="caution">
    <text evidence="2">The sequence shown here is derived from an EMBL/GenBank/DDBJ whole genome shotgun (WGS) entry which is preliminary data.</text>
</comment>
<keyword evidence="3" id="KW-1185">Reference proteome</keyword>
<proteinExistence type="predicted"/>
<feature type="compositionally biased region" description="Polar residues" evidence="1">
    <location>
        <begin position="66"/>
        <end position="98"/>
    </location>
</feature>
<feature type="compositionally biased region" description="Polar residues" evidence="1">
    <location>
        <begin position="338"/>
        <end position="351"/>
    </location>
</feature>
<gene>
    <name evidence="2" type="ORF">DFH07DRAFT_986936</name>
</gene>
<evidence type="ECO:0000313" key="3">
    <source>
        <dbReference type="Proteomes" id="UP001215280"/>
    </source>
</evidence>
<dbReference type="Proteomes" id="UP001215280">
    <property type="component" value="Unassembled WGS sequence"/>
</dbReference>
<evidence type="ECO:0000256" key="1">
    <source>
        <dbReference type="SAM" id="MobiDB-lite"/>
    </source>
</evidence>
<feature type="region of interest" description="Disordered" evidence="1">
    <location>
        <begin position="55"/>
        <end position="118"/>
    </location>
</feature>
<protein>
    <submittedName>
        <fullName evidence="2">Uncharacterized protein</fullName>
    </submittedName>
</protein>
<organism evidence="2 3">
    <name type="scientific">Mycena maculata</name>
    <dbReference type="NCBI Taxonomy" id="230809"/>
    <lineage>
        <taxon>Eukaryota</taxon>
        <taxon>Fungi</taxon>
        <taxon>Dikarya</taxon>
        <taxon>Basidiomycota</taxon>
        <taxon>Agaricomycotina</taxon>
        <taxon>Agaricomycetes</taxon>
        <taxon>Agaricomycetidae</taxon>
        <taxon>Agaricales</taxon>
        <taxon>Marasmiineae</taxon>
        <taxon>Mycenaceae</taxon>
        <taxon>Mycena</taxon>
    </lineage>
</organism>
<name>A0AAD7MYD8_9AGAR</name>
<reference evidence="2" key="1">
    <citation type="submission" date="2023-03" db="EMBL/GenBank/DDBJ databases">
        <title>Massive genome expansion in bonnet fungi (Mycena s.s.) driven by repeated elements and novel gene families across ecological guilds.</title>
        <authorList>
            <consortium name="Lawrence Berkeley National Laboratory"/>
            <person name="Harder C.B."/>
            <person name="Miyauchi S."/>
            <person name="Viragh M."/>
            <person name="Kuo A."/>
            <person name="Thoen E."/>
            <person name="Andreopoulos B."/>
            <person name="Lu D."/>
            <person name="Skrede I."/>
            <person name="Drula E."/>
            <person name="Henrissat B."/>
            <person name="Morin E."/>
            <person name="Kohler A."/>
            <person name="Barry K."/>
            <person name="LaButti K."/>
            <person name="Morin E."/>
            <person name="Salamov A."/>
            <person name="Lipzen A."/>
            <person name="Mereny Z."/>
            <person name="Hegedus B."/>
            <person name="Baldrian P."/>
            <person name="Stursova M."/>
            <person name="Weitz H."/>
            <person name="Taylor A."/>
            <person name="Grigoriev I.V."/>
            <person name="Nagy L.G."/>
            <person name="Martin F."/>
            <person name="Kauserud H."/>
        </authorList>
    </citation>
    <scope>NUCLEOTIDE SEQUENCE</scope>
    <source>
        <strain evidence="2">CBHHK188m</strain>
    </source>
</reference>
<evidence type="ECO:0000313" key="2">
    <source>
        <dbReference type="EMBL" id="KAJ7736245.1"/>
    </source>
</evidence>
<accession>A0AAD7MYD8</accession>
<dbReference type="EMBL" id="JARJLG010000150">
    <property type="protein sequence ID" value="KAJ7736245.1"/>
    <property type="molecule type" value="Genomic_DNA"/>
</dbReference>
<dbReference type="AlphaFoldDB" id="A0AAD7MYD8"/>